<dbReference type="Proteomes" id="UP001205566">
    <property type="component" value="Unassembled WGS sequence"/>
</dbReference>
<gene>
    <name evidence="1" type="ORF">HXX02_17170</name>
</gene>
<reference evidence="1" key="1">
    <citation type="thesis" date="2020" institute="Technische Universitat Dresden" country="Dresden, Germany">
        <title>The Agarolytic System of Microbulbifer elongatus PORT2, Isolated from Batu Karas, Pangandaran West Java Indonesia.</title>
        <authorList>
            <person name="Anggraeni S.R."/>
        </authorList>
    </citation>
    <scope>NUCLEOTIDE SEQUENCE</scope>
    <source>
        <strain evidence="1">PORT2</strain>
    </source>
</reference>
<dbReference type="EMBL" id="JACASI010000056">
    <property type="protein sequence ID" value="MCQ3831167.1"/>
    <property type="molecule type" value="Genomic_DNA"/>
</dbReference>
<accession>A0ABT1P6Q2</accession>
<protein>
    <submittedName>
        <fullName evidence="1">Uncharacterized protein</fullName>
    </submittedName>
</protein>
<comment type="caution">
    <text evidence="1">The sequence shown here is derived from an EMBL/GenBank/DDBJ whole genome shotgun (WGS) entry which is preliminary data.</text>
</comment>
<keyword evidence="2" id="KW-1185">Reference proteome</keyword>
<proteinExistence type="predicted"/>
<organism evidence="1 2">
    <name type="scientific">Microbulbifer elongatus</name>
    <dbReference type="NCBI Taxonomy" id="86173"/>
    <lineage>
        <taxon>Bacteria</taxon>
        <taxon>Pseudomonadati</taxon>
        <taxon>Pseudomonadota</taxon>
        <taxon>Gammaproteobacteria</taxon>
        <taxon>Cellvibrionales</taxon>
        <taxon>Microbulbiferaceae</taxon>
        <taxon>Microbulbifer</taxon>
    </lineage>
</organism>
<sequence>MKRIKELTQVLNEQVIDLLTGVTIYRNYFEEHQYDPNNLIHAGVQRMCINHIVISLSKLWEAFAQVYGKEFQGFPEALRKEKNRLQKYLDDKKVYQFRSKYVAHLIDKETGSPICSKEGASRLSAIVGTNHGEMLNFLSEISPLDDETGEAGIVGVVQRLNQHCYGILSQVEATP</sequence>
<evidence type="ECO:0000313" key="1">
    <source>
        <dbReference type="EMBL" id="MCQ3831167.1"/>
    </source>
</evidence>
<evidence type="ECO:0000313" key="2">
    <source>
        <dbReference type="Proteomes" id="UP001205566"/>
    </source>
</evidence>
<name>A0ABT1P6Q2_9GAMM</name>
<dbReference type="RefSeq" id="WP_255876100.1">
    <property type="nucleotide sequence ID" value="NZ_JACASI010000056.1"/>
</dbReference>
<dbReference type="Gene3D" id="1.20.120.1060">
    <property type="match status" value="1"/>
</dbReference>